<gene>
    <name evidence="2" type="ORF">PIB30_044616</name>
</gene>
<comment type="caution">
    <text evidence="2">The sequence shown here is derived from an EMBL/GenBank/DDBJ whole genome shotgun (WGS) entry which is preliminary data.</text>
</comment>
<reference evidence="2 3" key="1">
    <citation type="journal article" date="2023" name="Plants (Basel)">
        <title>Bridging the Gap: Combining Genomics and Transcriptomics Approaches to Understand Stylosanthes scabra, an Orphan Legume from the Brazilian Caatinga.</title>
        <authorList>
            <person name="Ferreira-Neto J.R.C."/>
            <person name="da Silva M.D."/>
            <person name="Binneck E."/>
            <person name="de Melo N.F."/>
            <person name="da Silva R.H."/>
            <person name="de Melo A.L.T.M."/>
            <person name="Pandolfi V."/>
            <person name="Bustamante F.O."/>
            <person name="Brasileiro-Vidal A.C."/>
            <person name="Benko-Iseppon A.M."/>
        </authorList>
    </citation>
    <scope>NUCLEOTIDE SEQUENCE [LARGE SCALE GENOMIC DNA]</scope>
    <source>
        <tissue evidence="2">Leaves</tissue>
    </source>
</reference>
<feature type="transmembrane region" description="Helical" evidence="1">
    <location>
        <begin position="6"/>
        <end position="26"/>
    </location>
</feature>
<keyword evidence="3" id="KW-1185">Reference proteome</keyword>
<keyword evidence="1" id="KW-1133">Transmembrane helix</keyword>
<organism evidence="2 3">
    <name type="scientific">Stylosanthes scabra</name>
    <dbReference type="NCBI Taxonomy" id="79078"/>
    <lineage>
        <taxon>Eukaryota</taxon>
        <taxon>Viridiplantae</taxon>
        <taxon>Streptophyta</taxon>
        <taxon>Embryophyta</taxon>
        <taxon>Tracheophyta</taxon>
        <taxon>Spermatophyta</taxon>
        <taxon>Magnoliopsida</taxon>
        <taxon>eudicotyledons</taxon>
        <taxon>Gunneridae</taxon>
        <taxon>Pentapetalae</taxon>
        <taxon>rosids</taxon>
        <taxon>fabids</taxon>
        <taxon>Fabales</taxon>
        <taxon>Fabaceae</taxon>
        <taxon>Papilionoideae</taxon>
        <taxon>50 kb inversion clade</taxon>
        <taxon>dalbergioids sensu lato</taxon>
        <taxon>Dalbergieae</taxon>
        <taxon>Pterocarpus clade</taxon>
        <taxon>Stylosanthes</taxon>
    </lineage>
</organism>
<evidence type="ECO:0000313" key="3">
    <source>
        <dbReference type="Proteomes" id="UP001341840"/>
    </source>
</evidence>
<name>A0ABU6TFK6_9FABA</name>
<sequence>MANNSLTYSIAILMISLFISISSSAINKFHETILEYPYWTESIYDAKFSHLDCVSNCWKQYGHDVTKRKECIHECNRIQCQEIYPNDKEKREECIANFDRILIK</sequence>
<keyword evidence="1" id="KW-0472">Membrane</keyword>
<evidence type="ECO:0000256" key="1">
    <source>
        <dbReference type="SAM" id="Phobius"/>
    </source>
</evidence>
<evidence type="ECO:0000313" key="2">
    <source>
        <dbReference type="EMBL" id="MED6147507.1"/>
    </source>
</evidence>
<dbReference type="Proteomes" id="UP001341840">
    <property type="component" value="Unassembled WGS sequence"/>
</dbReference>
<proteinExistence type="predicted"/>
<dbReference type="EMBL" id="JASCZI010090888">
    <property type="protein sequence ID" value="MED6147507.1"/>
    <property type="molecule type" value="Genomic_DNA"/>
</dbReference>
<accession>A0ABU6TFK6</accession>
<protein>
    <submittedName>
        <fullName evidence="2">Uncharacterized protein</fullName>
    </submittedName>
</protein>
<keyword evidence="1" id="KW-0812">Transmembrane</keyword>